<feature type="region of interest" description="Disordered" evidence="1">
    <location>
        <begin position="1"/>
        <end position="29"/>
    </location>
</feature>
<organism evidence="2 3">
    <name type="scientific">Platanthera zijinensis</name>
    <dbReference type="NCBI Taxonomy" id="2320716"/>
    <lineage>
        <taxon>Eukaryota</taxon>
        <taxon>Viridiplantae</taxon>
        <taxon>Streptophyta</taxon>
        <taxon>Embryophyta</taxon>
        <taxon>Tracheophyta</taxon>
        <taxon>Spermatophyta</taxon>
        <taxon>Magnoliopsida</taxon>
        <taxon>Liliopsida</taxon>
        <taxon>Asparagales</taxon>
        <taxon>Orchidaceae</taxon>
        <taxon>Orchidoideae</taxon>
        <taxon>Orchideae</taxon>
        <taxon>Orchidinae</taxon>
        <taxon>Platanthera</taxon>
    </lineage>
</organism>
<sequence length="109" mass="12029">MTDYKHYDGPQVAASYPASAPPPPMPGYQPQGLAPWSPYPPPMLGFKSQGCLTFCCPCITFGRIVEIVDRGSSSNGLYMKLCMYFVKVLLEASGWGSRWNPLPVAPRWV</sequence>
<protein>
    <submittedName>
        <fullName evidence="2">Protein PLANT CADMIUM RESISTANCE 11</fullName>
    </submittedName>
</protein>
<dbReference type="AlphaFoldDB" id="A0AAP0C0N4"/>
<reference evidence="2 3" key="1">
    <citation type="journal article" date="2022" name="Nat. Plants">
        <title>Genomes of leafy and leafless Platanthera orchids illuminate the evolution of mycoheterotrophy.</title>
        <authorList>
            <person name="Li M.H."/>
            <person name="Liu K.W."/>
            <person name="Li Z."/>
            <person name="Lu H.C."/>
            <person name="Ye Q.L."/>
            <person name="Zhang D."/>
            <person name="Wang J.Y."/>
            <person name="Li Y.F."/>
            <person name="Zhong Z.M."/>
            <person name="Liu X."/>
            <person name="Yu X."/>
            <person name="Liu D.K."/>
            <person name="Tu X.D."/>
            <person name="Liu B."/>
            <person name="Hao Y."/>
            <person name="Liao X.Y."/>
            <person name="Jiang Y.T."/>
            <person name="Sun W.H."/>
            <person name="Chen J."/>
            <person name="Chen Y.Q."/>
            <person name="Ai Y."/>
            <person name="Zhai J.W."/>
            <person name="Wu S.S."/>
            <person name="Zhou Z."/>
            <person name="Hsiao Y.Y."/>
            <person name="Wu W.L."/>
            <person name="Chen Y.Y."/>
            <person name="Lin Y.F."/>
            <person name="Hsu J.L."/>
            <person name="Li C.Y."/>
            <person name="Wang Z.W."/>
            <person name="Zhao X."/>
            <person name="Zhong W.Y."/>
            <person name="Ma X.K."/>
            <person name="Ma L."/>
            <person name="Huang J."/>
            <person name="Chen G.Z."/>
            <person name="Huang M.Z."/>
            <person name="Huang L."/>
            <person name="Peng D.H."/>
            <person name="Luo Y.B."/>
            <person name="Zou S.Q."/>
            <person name="Chen S.P."/>
            <person name="Lan S."/>
            <person name="Tsai W.C."/>
            <person name="Van de Peer Y."/>
            <person name="Liu Z.J."/>
        </authorList>
    </citation>
    <scope>NUCLEOTIDE SEQUENCE [LARGE SCALE GENOMIC DNA]</scope>
    <source>
        <strain evidence="2">Lor287</strain>
    </source>
</reference>
<dbReference type="EMBL" id="JBBWWQ010000001">
    <property type="protein sequence ID" value="KAK8957231.1"/>
    <property type="molecule type" value="Genomic_DNA"/>
</dbReference>
<proteinExistence type="predicted"/>
<keyword evidence="3" id="KW-1185">Reference proteome</keyword>
<evidence type="ECO:0000313" key="3">
    <source>
        <dbReference type="Proteomes" id="UP001418222"/>
    </source>
</evidence>
<dbReference type="Proteomes" id="UP001418222">
    <property type="component" value="Unassembled WGS sequence"/>
</dbReference>
<gene>
    <name evidence="2" type="primary">PCR11</name>
    <name evidence="2" type="ORF">KSP39_PZI000975</name>
</gene>
<evidence type="ECO:0000313" key="2">
    <source>
        <dbReference type="EMBL" id="KAK8957231.1"/>
    </source>
</evidence>
<comment type="caution">
    <text evidence="2">The sequence shown here is derived from an EMBL/GenBank/DDBJ whole genome shotgun (WGS) entry which is preliminary data.</text>
</comment>
<evidence type="ECO:0000256" key="1">
    <source>
        <dbReference type="SAM" id="MobiDB-lite"/>
    </source>
</evidence>
<name>A0AAP0C0N4_9ASPA</name>
<accession>A0AAP0C0N4</accession>